<dbReference type="Proteomes" id="UP001307889">
    <property type="component" value="Chromosome 3"/>
</dbReference>
<gene>
    <name evidence="2" type="ORF">NTJ_04987</name>
</gene>
<accession>A0ABN7AL83</accession>
<dbReference type="EMBL" id="AP028911">
    <property type="protein sequence ID" value="BES92179.1"/>
    <property type="molecule type" value="Genomic_DNA"/>
</dbReference>
<organism evidence="2 3">
    <name type="scientific">Nesidiocoris tenuis</name>
    <dbReference type="NCBI Taxonomy" id="355587"/>
    <lineage>
        <taxon>Eukaryota</taxon>
        <taxon>Metazoa</taxon>
        <taxon>Ecdysozoa</taxon>
        <taxon>Arthropoda</taxon>
        <taxon>Hexapoda</taxon>
        <taxon>Insecta</taxon>
        <taxon>Pterygota</taxon>
        <taxon>Neoptera</taxon>
        <taxon>Paraneoptera</taxon>
        <taxon>Hemiptera</taxon>
        <taxon>Heteroptera</taxon>
        <taxon>Panheteroptera</taxon>
        <taxon>Cimicomorpha</taxon>
        <taxon>Miridae</taxon>
        <taxon>Dicyphina</taxon>
        <taxon>Nesidiocoris</taxon>
    </lineage>
</organism>
<evidence type="ECO:0000313" key="2">
    <source>
        <dbReference type="EMBL" id="BES92179.1"/>
    </source>
</evidence>
<feature type="region of interest" description="Disordered" evidence="1">
    <location>
        <begin position="1"/>
        <end position="23"/>
    </location>
</feature>
<reference evidence="2 3" key="1">
    <citation type="submission" date="2023-09" db="EMBL/GenBank/DDBJ databases">
        <title>Nesidiocoris tenuis whole genome shotgun sequence.</title>
        <authorList>
            <person name="Shibata T."/>
            <person name="Shimoda M."/>
            <person name="Kobayashi T."/>
            <person name="Uehara T."/>
        </authorList>
    </citation>
    <scope>NUCLEOTIDE SEQUENCE [LARGE SCALE GENOMIC DNA]</scope>
    <source>
        <strain evidence="2 3">Japan</strain>
    </source>
</reference>
<evidence type="ECO:0000313" key="3">
    <source>
        <dbReference type="Proteomes" id="UP001307889"/>
    </source>
</evidence>
<protein>
    <submittedName>
        <fullName evidence="2">Uncharacterized protein</fullName>
    </submittedName>
</protein>
<proteinExistence type="predicted"/>
<keyword evidence="3" id="KW-1185">Reference proteome</keyword>
<name>A0ABN7AL83_9HEMI</name>
<sequence>MKKLSAGRQTRGAARDGGEKVSLQPSLSAPFSGIICLLFRHFQPPLPLPTPLLMFLKRQFPLLASCAQFNWVSLRRDLGLPDTFDLPDFTRRAKSSLCPMGFKQFRLAEAAISKCFDPPIRVRTSILRICGARLEIRLGGERLPVERKMAYGT</sequence>
<evidence type="ECO:0000256" key="1">
    <source>
        <dbReference type="SAM" id="MobiDB-lite"/>
    </source>
</evidence>